<dbReference type="PANTHER" id="PTHR34408:SF1">
    <property type="entry name" value="GLYCOSYL HYDROLASE FAMILY 19 DOMAIN-CONTAINING PROTEIN HI_1415"/>
    <property type="match status" value="1"/>
</dbReference>
<dbReference type="GO" id="GO:0016787">
    <property type="term" value="F:hydrolase activity"/>
    <property type="evidence" value="ECO:0007669"/>
    <property type="project" value="UniProtKB-KW"/>
</dbReference>
<dbReference type="Pfam" id="PF00182">
    <property type="entry name" value="Glyco_hydro_19"/>
    <property type="match status" value="1"/>
</dbReference>
<keyword evidence="3" id="KW-0378">Hydrolase</keyword>
<dbReference type="SUPFAM" id="SSF53955">
    <property type="entry name" value="Lysozyme-like"/>
    <property type="match status" value="1"/>
</dbReference>
<dbReference type="EMBL" id="JBJGEB010000009">
    <property type="protein sequence ID" value="MFK7642624.1"/>
    <property type="molecule type" value="Genomic_DNA"/>
</dbReference>
<feature type="region of interest" description="Disordered" evidence="1">
    <location>
        <begin position="258"/>
        <end position="281"/>
    </location>
</feature>
<feature type="domain" description="Glycoside hydrolase family 19 catalytic" evidence="2">
    <location>
        <begin position="102"/>
        <end position="155"/>
    </location>
</feature>
<evidence type="ECO:0000313" key="4">
    <source>
        <dbReference type="Proteomes" id="UP001621964"/>
    </source>
</evidence>
<dbReference type="Gene3D" id="1.10.530.10">
    <property type="match status" value="1"/>
</dbReference>
<dbReference type="PANTHER" id="PTHR34408">
    <property type="entry name" value="FAMILY PROTEIN, PUTATIVE-RELATED"/>
    <property type="match status" value="1"/>
</dbReference>
<name>A0ABW8Q4Y8_9NEIS</name>
<keyword evidence="4" id="KW-1185">Reference proteome</keyword>
<organism evidence="3 4">
    <name type="scientific">Neisseria oralis</name>
    <dbReference type="NCBI Taxonomy" id="1107316"/>
    <lineage>
        <taxon>Bacteria</taxon>
        <taxon>Pseudomonadati</taxon>
        <taxon>Pseudomonadota</taxon>
        <taxon>Betaproteobacteria</taxon>
        <taxon>Neisseriales</taxon>
        <taxon>Neisseriaceae</taxon>
        <taxon>Neisseria</taxon>
    </lineage>
</organism>
<dbReference type="InterPro" id="IPR023346">
    <property type="entry name" value="Lysozyme-like_dom_sf"/>
</dbReference>
<protein>
    <submittedName>
        <fullName evidence="3">Glycoside hydrolase family 19 protein</fullName>
    </submittedName>
</protein>
<dbReference type="RefSeq" id="WP_377081370.1">
    <property type="nucleotide sequence ID" value="NZ_JBJGEB010000009.1"/>
</dbReference>
<reference evidence="3 4" key="1">
    <citation type="submission" date="2024-11" db="EMBL/GenBank/DDBJ databases">
        <authorList>
            <person name="Mikucki A.G."/>
            <person name="Kahler C.M."/>
        </authorList>
    </citation>
    <scope>NUCLEOTIDE SEQUENCE [LARGE SCALE GENOMIC DNA]</scope>
    <source>
        <strain evidence="3 4">EXNM717</strain>
    </source>
</reference>
<evidence type="ECO:0000259" key="2">
    <source>
        <dbReference type="Pfam" id="PF00182"/>
    </source>
</evidence>
<proteinExistence type="predicted"/>
<gene>
    <name evidence="3" type="ORF">ACI43T_08990</name>
</gene>
<accession>A0ABW8Q4Y8</accession>
<comment type="caution">
    <text evidence="3">The sequence shown here is derived from an EMBL/GenBank/DDBJ whole genome shotgun (WGS) entry which is preliminary data.</text>
</comment>
<dbReference type="InterPro" id="IPR000726">
    <property type="entry name" value="Glyco_hydro_19_cat"/>
</dbReference>
<evidence type="ECO:0000256" key="1">
    <source>
        <dbReference type="SAM" id="MobiDB-lite"/>
    </source>
</evidence>
<sequence length="281" mass="31997">MNNNTKLMHEEKILQEAMSNGISSRKELANLLAQVAHESDNFSTMEENLNYSAKRLAQLWPKRYADGNHNPNEKALKIAKNPEKIANDVYSNRMGNGNSNSGDGYRYRGRGYIQLTGRSNYEMATKELQIDLINKPELAATSEVAAKIAILYWEKRVPDSHKENVRQATKYINGGLNGLADRQNKYDEYYQKLTPEYLDKIQKGQQHSSNAQYDDFSTLVNNLINDTDGSFTKQLLADNKDIVDAFDAKVQEKIKQEEQQTITQEAQREVVEKSFGGRSFS</sequence>
<dbReference type="Proteomes" id="UP001621964">
    <property type="component" value="Unassembled WGS sequence"/>
</dbReference>
<evidence type="ECO:0000313" key="3">
    <source>
        <dbReference type="EMBL" id="MFK7642624.1"/>
    </source>
</evidence>
<dbReference type="InterPro" id="IPR052354">
    <property type="entry name" value="Cell_Wall_Dynamics_Protein"/>
</dbReference>